<evidence type="ECO:0000313" key="3">
    <source>
        <dbReference type="Proteomes" id="UP001321506"/>
    </source>
</evidence>
<name>A0AAW6TBX0_9MICO</name>
<reference evidence="2 3" key="1">
    <citation type="submission" date="2023-04" db="EMBL/GenBank/DDBJ databases">
        <title>Klugiella caeni sp. nov. isolated from the sludge of biochemical tank.</title>
        <authorList>
            <person name="Geng K."/>
        </authorList>
    </citation>
    <scope>NUCLEOTIDE SEQUENCE [LARGE SCALE GENOMIC DNA]</scope>
    <source>
        <strain evidence="2 3">YN-L-19</strain>
    </source>
</reference>
<dbReference type="RefSeq" id="WP_281488326.1">
    <property type="nucleotide sequence ID" value="NZ_JASATX010000002.1"/>
</dbReference>
<evidence type="ECO:0000313" key="2">
    <source>
        <dbReference type="EMBL" id="MDI2098537.1"/>
    </source>
</evidence>
<dbReference type="EMBL" id="JASATX010000002">
    <property type="protein sequence ID" value="MDI2098537.1"/>
    <property type="molecule type" value="Genomic_DNA"/>
</dbReference>
<dbReference type="AlphaFoldDB" id="A0AAW6TBX0"/>
<organism evidence="2 3">
    <name type="scientific">Ruicaihuangia caeni</name>
    <dbReference type="NCBI Taxonomy" id="3042517"/>
    <lineage>
        <taxon>Bacteria</taxon>
        <taxon>Bacillati</taxon>
        <taxon>Actinomycetota</taxon>
        <taxon>Actinomycetes</taxon>
        <taxon>Micrococcales</taxon>
        <taxon>Microbacteriaceae</taxon>
        <taxon>Ruicaihuangia</taxon>
    </lineage>
</organism>
<proteinExistence type="predicted"/>
<accession>A0AAW6TBX0</accession>
<sequence>MTRAVTVGQADFTIVLPGTWASIPLHDAEAADRAVVALVKQRVGRDDRLATARRQARDQLRDVVQRARADGAMQLALSLEILPDVPFPASMIMKFVPWSDAVSPDDRVSDALRKQLPGAEVLELEPGPTARTWRSVQLRPGSEPVPDLKLEYLLPTADGTQLLQLVADVPVECDPELLVALFDAIVDSIRWYRADAAPSSAPGRNAAPEAEPEPVER</sequence>
<evidence type="ECO:0008006" key="4">
    <source>
        <dbReference type="Google" id="ProtNLM"/>
    </source>
</evidence>
<feature type="region of interest" description="Disordered" evidence="1">
    <location>
        <begin position="196"/>
        <end position="217"/>
    </location>
</feature>
<dbReference type="Proteomes" id="UP001321506">
    <property type="component" value="Unassembled WGS sequence"/>
</dbReference>
<protein>
    <recommendedName>
        <fullName evidence="4">DUF1795 domain-containing protein</fullName>
    </recommendedName>
</protein>
<evidence type="ECO:0000256" key="1">
    <source>
        <dbReference type="SAM" id="MobiDB-lite"/>
    </source>
</evidence>
<keyword evidence="3" id="KW-1185">Reference proteome</keyword>
<gene>
    <name evidence="2" type="ORF">QF206_06120</name>
</gene>
<comment type="caution">
    <text evidence="2">The sequence shown here is derived from an EMBL/GenBank/DDBJ whole genome shotgun (WGS) entry which is preliminary data.</text>
</comment>